<keyword evidence="3" id="KW-1185">Reference proteome</keyword>
<organism evidence="1">
    <name type="scientific">Puccinia triticina (isolate 1-1 / race 1 (BBBD))</name>
    <name type="common">Brown leaf rust fungus</name>
    <dbReference type="NCBI Taxonomy" id="630390"/>
    <lineage>
        <taxon>Eukaryota</taxon>
        <taxon>Fungi</taxon>
        <taxon>Dikarya</taxon>
        <taxon>Basidiomycota</taxon>
        <taxon>Pucciniomycotina</taxon>
        <taxon>Pucciniomycetes</taxon>
        <taxon>Pucciniales</taxon>
        <taxon>Pucciniaceae</taxon>
        <taxon>Puccinia</taxon>
    </lineage>
</organism>
<proteinExistence type="predicted"/>
<dbReference type="AlphaFoldDB" id="A0A180H3E9"/>
<dbReference type="Proteomes" id="UP000005240">
    <property type="component" value="Unassembled WGS sequence"/>
</dbReference>
<gene>
    <name evidence="1" type="ORF">PTTG_25553</name>
</gene>
<dbReference type="EnsemblFungi" id="PTTG_25553-t43_1">
    <property type="protein sequence ID" value="PTTG_25553-t43_1-p1"/>
    <property type="gene ID" value="PTTG_25553"/>
</dbReference>
<sequence length="274" mass="30773">MSALPFRPSYGSEVPFRNFINRSPLSLDLTSTLQASVRRTPTVKEVLAVHSQHSKMKVTTTAILLVASALSGLISAARNTQCYDYFLKKSPNKCVHYAMEKKQRCPEDDIATHSSAMVQMFEHDHHHNHGDAHQLERRYDNLKAPPITQPHAKITFRCPKTHGLASDGTWNYGVCLWDGGAQGSGWVDEFERRNCGKKVYVQRRGQPKTHVYARIIGGCDLKTPEPSQGCFNLAIGPHLFRALKPNRYEEAHQTITSLSWDFLVSDDDPEQGSA</sequence>
<dbReference type="VEuPathDB" id="FungiDB:PTTG_25553"/>
<protein>
    <submittedName>
        <fullName evidence="1 2">Uncharacterized protein</fullName>
    </submittedName>
</protein>
<reference evidence="1" key="1">
    <citation type="submission" date="2009-11" db="EMBL/GenBank/DDBJ databases">
        <authorList>
            <consortium name="The Broad Institute Genome Sequencing Platform"/>
            <person name="Ward D."/>
            <person name="Feldgarden M."/>
            <person name="Earl A."/>
            <person name="Young S.K."/>
            <person name="Zeng Q."/>
            <person name="Koehrsen M."/>
            <person name="Alvarado L."/>
            <person name="Berlin A."/>
            <person name="Bochicchio J."/>
            <person name="Borenstein D."/>
            <person name="Chapman S.B."/>
            <person name="Chen Z."/>
            <person name="Engels R."/>
            <person name="Freedman E."/>
            <person name="Gellesch M."/>
            <person name="Goldberg J."/>
            <person name="Griggs A."/>
            <person name="Gujja S."/>
            <person name="Heilman E."/>
            <person name="Heiman D."/>
            <person name="Hepburn T."/>
            <person name="Howarth C."/>
            <person name="Jen D."/>
            <person name="Larson L."/>
            <person name="Lewis B."/>
            <person name="Mehta T."/>
            <person name="Park D."/>
            <person name="Pearson M."/>
            <person name="Roberts A."/>
            <person name="Saif S."/>
            <person name="Shea T."/>
            <person name="Shenoy N."/>
            <person name="Sisk P."/>
            <person name="Stolte C."/>
            <person name="Sykes S."/>
            <person name="Thomson T."/>
            <person name="Walk T."/>
            <person name="White J."/>
            <person name="Yandava C."/>
            <person name="Izard J."/>
            <person name="Baranova O.V."/>
            <person name="Blanton J.M."/>
            <person name="Tanner A.C."/>
            <person name="Dewhirst F.E."/>
            <person name="Haas B."/>
            <person name="Nusbaum C."/>
            <person name="Birren B."/>
        </authorList>
    </citation>
    <scope>NUCLEOTIDE SEQUENCE [LARGE SCALE GENOMIC DNA]</scope>
    <source>
        <strain evidence="1">1-1 BBBD Race 1</strain>
    </source>
</reference>
<accession>A0A180H3E9</accession>
<evidence type="ECO:0000313" key="2">
    <source>
        <dbReference type="EnsemblFungi" id="PTTG_25553-t43_1-p1"/>
    </source>
</evidence>
<evidence type="ECO:0000313" key="1">
    <source>
        <dbReference type="EMBL" id="OAV98893.1"/>
    </source>
</evidence>
<evidence type="ECO:0000313" key="3">
    <source>
        <dbReference type="Proteomes" id="UP000005240"/>
    </source>
</evidence>
<dbReference type="EMBL" id="ADAS02000005">
    <property type="protein sequence ID" value="OAV98893.1"/>
    <property type="molecule type" value="Genomic_DNA"/>
</dbReference>
<dbReference type="OrthoDB" id="2495250at2759"/>
<reference evidence="2 3" key="3">
    <citation type="journal article" date="2017" name="G3 (Bethesda)">
        <title>Comparative analysis highlights variable genome content of wheat rusts and divergence of the mating loci.</title>
        <authorList>
            <person name="Cuomo C.A."/>
            <person name="Bakkeren G."/>
            <person name="Khalil H.B."/>
            <person name="Panwar V."/>
            <person name="Joly D."/>
            <person name="Linning R."/>
            <person name="Sakthikumar S."/>
            <person name="Song X."/>
            <person name="Adiconis X."/>
            <person name="Fan L."/>
            <person name="Goldberg J.M."/>
            <person name="Levin J.Z."/>
            <person name="Young S."/>
            <person name="Zeng Q."/>
            <person name="Anikster Y."/>
            <person name="Bruce M."/>
            <person name="Wang M."/>
            <person name="Yin C."/>
            <person name="McCallum B."/>
            <person name="Szabo L.J."/>
            <person name="Hulbert S."/>
            <person name="Chen X."/>
            <person name="Fellers J.P."/>
        </authorList>
    </citation>
    <scope>NUCLEOTIDE SEQUENCE</scope>
    <source>
        <strain evidence="3">Isolate 1-1 / race 1 (BBBD)</strain>
        <strain evidence="2">isolate 1-1 / race 1 (BBBD)</strain>
    </source>
</reference>
<reference evidence="1" key="2">
    <citation type="submission" date="2016-05" db="EMBL/GenBank/DDBJ databases">
        <title>Comparative analysis highlights variable genome content of wheat rusts and divergence of the mating loci.</title>
        <authorList>
            <person name="Cuomo C.A."/>
            <person name="Bakkeren G."/>
            <person name="Szabo L."/>
            <person name="Khalil H."/>
            <person name="Joly D."/>
            <person name="Goldberg J."/>
            <person name="Young S."/>
            <person name="Zeng Q."/>
            <person name="Fellers J."/>
        </authorList>
    </citation>
    <scope>NUCLEOTIDE SEQUENCE [LARGE SCALE GENOMIC DNA]</scope>
    <source>
        <strain evidence="1">1-1 BBBD Race 1</strain>
    </source>
</reference>
<name>A0A180H3E9_PUCT1</name>
<reference evidence="2" key="4">
    <citation type="submission" date="2025-05" db="UniProtKB">
        <authorList>
            <consortium name="EnsemblFungi"/>
        </authorList>
    </citation>
    <scope>IDENTIFICATION</scope>
    <source>
        <strain evidence="2">isolate 1-1 / race 1 (BBBD)</strain>
    </source>
</reference>